<gene>
    <name evidence="1" type="ORF">GV68_00770</name>
</gene>
<sequence>MEQEALKNIANIMSEYLASCGYSLSEVALLAGFKSDDMVKSFVRGDGRIPLDKVVPLAAALGCDRRQLLTLAMTSWFGAAFVKTLTEVLIDEAPPSTESAWIASLHELYGDSIPDITPALRRRLRLLVGNPD</sequence>
<evidence type="ECO:0000313" key="1">
    <source>
        <dbReference type="EMBL" id="KEQ10847.1"/>
    </source>
</evidence>
<dbReference type="OrthoDB" id="7859023at2"/>
<reference evidence="1 2" key="1">
    <citation type="submission" date="2014-06" db="EMBL/GenBank/DDBJ databases">
        <title>Rhizobium pelagicum/R2-400B4.</title>
        <authorList>
            <person name="Kimes N.E."/>
            <person name="Lopez-Perez M."/>
        </authorList>
    </citation>
    <scope>NUCLEOTIDE SEQUENCE [LARGE SCALE GENOMIC DNA]</scope>
    <source>
        <strain evidence="1 2">R2-400B4</strain>
    </source>
</reference>
<dbReference type="RefSeq" id="WP_037161347.1">
    <property type="nucleotide sequence ID" value="NZ_JOKI01000001.1"/>
</dbReference>
<dbReference type="Proteomes" id="UP000052167">
    <property type="component" value="Unassembled WGS sequence"/>
</dbReference>
<dbReference type="InterPro" id="IPR010982">
    <property type="entry name" value="Lambda_DNA-bd_dom_sf"/>
</dbReference>
<organism evidence="1 2">
    <name type="scientific">Pseudorhizobium pelagicum</name>
    <dbReference type="NCBI Taxonomy" id="1509405"/>
    <lineage>
        <taxon>Bacteria</taxon>
        <taxon>Pseudomonadati</taxon>
        <taxon>Pseudomonadota</taxon>
        <taxon>Alphaproteobacteria</taxon>
        <taxon>Hyphomicrobiales</taxon>
        <taxon>Rhizobiaceae</taxon>
        <taxon>Rhizobium/Agrobacterium group</taxon>
        <taxon>Pseudorhizobium</taxon>
    </lineage>
</organism>
<protein>
    <submittedName>
        <fullName evidence="1">Uncharacterized protein</fullName>
    </submittedName>
</protein>
<accession>A0A922TCF9</accession>
<name>A0A922TCF9_9HYPH</name>
<dbReference type="SUPFAM" id="SSF47413">
    <property type="entry name" value="lambda repressor-like DNA-binding domains"/>
    <property type="match status" value="1"/>
</dbReference>
<comment type="caution">
    <text evidence="1">The sequence shown here is derived from an EMBL/GenBank/DDBJ whole genome shotgun (WGS) entry which is preliminary data.</text>
</comment>
<dbReference type="EMBL" id="JOKJ01000001">
    <property type="protein sequence ID" value="KEQ10847.1"/>
    <property type="molecule type" value="Genomic_DNA"/>
</dbReference>
<dbReference type="GO" id="GO:0003677">
    <property type="term" value="F:DNA binding"/>
    <property type="evidence" value="ECO:0007669"/>
    <property type="project" value="InterPro"/>
</dbReference>
<evidence type="ECO:0000313" key="2">
    <source>
        <dbReference type="Proteomes" id="UP000052167"/>
    </source>
</evidence>
<dbReference type="AlphaFoldDB" id="A0A922TCF9"/>
<keyword evidence="2" id="KW-1185">Reference proteome</keyword>
<proteinExistence type="predicted"/>